<gene>
    <name evidence="2" type="ORF">SDC9_50864</name>
</gene>
<proteinExistence type="predicted"/>
<evidence type="ECO:0000313" key="2">
    <source>
        <dbReference type="EMBL" id="MPM04586.1"/>
    </source>
</evidence>
<dbReference type="EMBL" id="VSSQ01001051">
    <property type="protein sequence ID" value="MPM04586.1"/>
    <property type="molecule type" value="Genomic_DNA"/>
</dbReference>
<comment type="caution">
    <text evidence="2">The sequence shown here is derived from an EMBL/GenBank/DDBJ whole genome shotgun (WGS) entry which is preliminary data.</text>
</comment>
<reference evidence="2" key="1">
    <citation type="submission" date="2019-08" db="EMBL/GenBank/DDBJ databases">
        <authorList>
            <person name="Kucharzyk K."/>
            <person name="Murdoch R.W."/>
            <person name="Higgins S."/>
            <person name="Loffler F."/>
        </authorList>
    </citation>
    <scope>NUCLEOTIDE SEQUENCE</scope>
</reference>
<sequence length="305" mass="31058">MGLALPDEVADGGVHQHDLAGEDQAAAVRFGKKLLGNNALQHGRELGPDLGLLVMGEGVQNPVHGLGRADGVQGGKDQVSGLRRGEGDVDGFRVPHLAHHDDVRVLPEGGAQSGGEGPGVPSDLALVHEARFVPVKILDGVLDGDDVTAAGAVDDVDHGGEGCGLAAAGGPGGQNQAALLVGEGTDRLGDAQSLKAGNGEGQGAQSHGEAAALLEDIGAEPAETRKGEGKVDLAHVLQDLASGFVHALANQRRRHIRGHDGRVFHNGESGIEPDHGRGTHSNVKVGGLRTMGVSQQLVQALTVNL</sequence>
<accession>A0A644WL29</accession>
<evidence type="ECO:0000256" key="1">
    <source>
        <dbReference type="SAM" id="MobiDB-lite"/>
    </source>
</evidence>
<dbReference type="AlphaFoldDB" id="A0A644WL29"/>
<protein>
    <submittedName>
        <fullName evidence="2">Uncharacterized protein</fullName>
    </submittedName>
</protein>
<name>A0A644WL29_9ZZZZ</name>
<organism evidence="2">
    <name type="scientific">bioreactor metagenome</name>
    <dbReference type="NCBI Taxonomy" id="1076179"/>
    <lineage>
        <taxon>unclassified sequences</taxon>
        <taxon>metagenomes</taxon>
        <taxon>ecological metagenomes</taxon>
    </lineage>
</organism>
<feature type="region of interest" description="Disordered" evidence="1">
    <location>
        <begin position="189"/>
        <end position="208"/>
    </location>
</feature>